<dbReference type="EMBL" id="CP144913">
    <property type="protein sequence ID" value="WXB75361.1"/>
    <property type="molecule type" value="Genomic_DNA"/>
</dbReference>
<gene>
    <name evidence="1" type="ORF">V1351_10380</name>
</gene>
<sequence length="240" mass="25699">MPILSETTDAVTTLTIDRTHRRNALDLTTLEELDAAVTAAVETGSRALVLTGADGHFCAGADLTELEDVTFTERLAEVLEHLAGLPITTIAAISGSCMGLGMQLAVACDVRVVEHGARFAIPVAKLGLMVNKWTLERAARFWGEGAARHMVLTAAVLDHEDAWRLGFSQRQGDLDLALDLARATVQLAPLTQQGSKVGMDSPTGPDAAYDKAFARAWASSDLAEGQRAFTQRRSPVFEGR</sequence>
<dbReference type="PANTHER" id="PTHR11941">
    <property type="entry name" value="ENOYL-COA HYDRATASE-RELATED"/>
    <property type="match status" value="1"/>
</dbReference>
<reference evidence="1 2" key="1">
    <citation type="submission" date="2024-02" db="EMBL/GenBank/DDBJ databases">
        <title>Janibacter sp. nov., isolated from gut of marine sandworm.</title>
        <authorList>
            <person name="Kim B."/>
            <person name="Jun M.O."/>
            <person name="Shin N.-R."/>
        </authorList>
    </citation>
    <scope>NUCLEOTIDE SEQUENCE [LARGE SCALE GENOMIC DNA]</scope>
    <source>
        <strain evidence="1 2">A1S7</strain>
    </source>
</reference>
<organism evidence="1 2">
    <name type="scientific">Janibacter alittae</name>
    <dbReference type="NCBI Taxonomy" id="3115209"/>
    <lineage>
        <taxon>Bacteria</taxon>
        <taxon>Bacillati</taxon>
        <taxon>Actinomycetota</taxon>
        <taxon>Actinomycetes</taxon>
        <taxon>Micrococcales</taxon>
        <taxon>Intrasporangiaceae</taxon>
        <taxon>Janibacter</taxon>
    </lineage>
</organism>
<dbReference type="Pfam" id="PF00378">
    <property type="entry name" value="ECH_1"/>
    <property type="match status" value="1"/>
</dbReference>
<keyword evidence="2" id="KW-1185">Reference proteome</keyword>
<dbReference type="CDD" id="cd06558">
    <property type="entry name" value="crotonase-like"/>
    <property type="match status" value="1"/>
</dbReference>
<dbReference type="RefSeq" id="WP_338748073.1">
    <property type="nucleotide sequence ID" value="NZ_CP144913.1"/>
</dbReference>
<dbReference type="Proteomes" id="UP001382727">
    <property type="component" value="Chromosome"/>
</dbReference>
<dbReference type="PANTHER" id="PTHR11941:SF54">
    <property type="entry name" value="ENOYL-COA HYDRATASE, MITOCHONDRIAL"/>
    <property type="match status" value="1"/>
</dbReference>
<dbReference type="Gene3D" id="3.90.226.10">
    <property type="entry name" value="2-enoyl-CoA Hydratase, Chain A, domain 1"/>
    <property type="match status" value="1"/>
</dbReference>
<accession>A0ABZ2MEA8</accession>
<name>A0ABZ2MEA8_9MICO</name>
<proteinExistence type="predicted"/>
<evidence type="ECO:0000313" key="2">
    <source>
        <dbReference type="Proteomes" id="UP001382727"/>
    </source>
</evidence>
<dbReference type="InterPro" id="IPR001753">
    <property type="entry name" value="Enoyl-CoA_hydra/iso"/>
</dbReference>
<dbReference type="InterPro" id="IPR029045">
    <property type="entry name" value="ClpP/crotonase-like_dom_sf"/>
</dbReference>
<dbReference type="SUPFAM" id="SSF52096">
    <property type="entry name" value="ClpP/crotonase"/>
    <property type="match status" value="1"/>
</dbReference>
<evidence type="ECO:0000313" key="1">
    <source>
        <dbReference type="EMBL" id="WXB75361.1"/>
    </source>
</evidence>
<protein>
    <submittedName>
        <fullName evidence="1">Enoyl-CoA hydratase-related protein</fullName>
    </submittedName>
</protein>